<evidence type="ECO:0000313" key="1">
    <source>
        <dbReference type="EMBL" id="RDX44393.1"/>
    </source>
</evidence>
<protein>
    <submittedName>
        <fullName evidence="1">Uncharacterized protein</fullName>
    </submittedName>
</protein>
<organism evidence="1 2">
    <name type="scientific">Lentinus brumalis</name>
    <dbReference type="NCBI Taxonomy" id="2498619"/>
    <lineage>
        <taxon>Eukaryota</taxon>
        <taxon>Fungi</taxon>
        <taxon>Dikarya</taxon>
        <taxon>Basidiomycota</taxon>
        <taxon>Agaricomycotina</taxon>
        <taxon>Agaricomycetes</taxon>
        <taxon>Polyporales</taxon>
        <taxon>Polyporaceae</taxon>
        <taxon>Lentinus</taxon>
    </lineage>
</organism>
<sequence>MHRTPSFKKGPAMVPAGNELPWNQSIFIRYYKMKRRLLRLPKVIKAAAGPHVLPGGEPDGDFPALLAEVYGDGDDEMEVDIEQVSGRTKIVDPVDDLLDYILEHSHADLAIASDGDVRALFQGIPRNMKAALYLLSPVGLTVVVDEHGVGTIHITPSLGNLAYDSFLAEGQQSEGQHSKYDRGRFQA</sequence>
<reference evidence="1 2" key="1">
    <citation type="journal article" date="2018" name="Biotechnol. Biofuels">
        <title>Integrative visual omics of the white-rot fungus Polyporus brumalis exposes the biotechnological potential of its oxidative enzymes for delignifying raw plant biomass.</title>
        <authorList>
            <person name="Miyauchi S."/>
            <person name="Rancon A."/>
            <person name="Drula E."/>
            <person name="Hage H."/>
            <person name="Chaduli D."/>
            <person name="Favel A."/>
            <person name="Grisel S."/>
            <person name="Henrissat B."/>
            <person name="Herpoel-Gimbert I."/>
            <person name="Ruiz-Duenas F.J."/>
            <person name="Chevret D."/>
            <person name="Hainaut M."/>
            <person name="Lin J."/>
            <person name="Wang M."/>
            <person name="Pangilinan J."/>
            <person name="Lipzen A."/>
            <person name="Lesage-Meessen L."/>
            <person name="Navarro D."/>
            <person name="Riley R."/>
            <person name="Grigoriev I.V."/>
            <person name="Zhou S."/>
            <person name="Raouche S."/>
            <person name="Rosso M.N."/>
        </authorList>
    </citation>
    <scope>NUCLEOTIDE SEQUENCE [LARGE SCALE GENOMIC DNA]</scope>
    <source>
        <strain evidence="1 2">BRFM 1820</strain>
    </source>
</reference>
<dbReference type="AlphaFoldDB" id="A0A371CVT9"/>
<evidence type="ECO:0000313" key="2">
    <source>
        <dbReference type="Proteomes" id="UP000256964"/>
    </source>
</evidence>
<dbReference type="OrthoDB" id="2758695at2759"/>
<dbReference type="EMBL" id="KZ857450">
    <property type="protein sequence ID" value="RDX44393.1"/>
    <property type="molecule type" value="Genomic_DNA"/>
</dbReference>
<gene>
    <name evidence="1" type="ORF">OH76DRAFT_1097661</name>
</gene>
<dbReference type="Proteomes" id="UP000256964">
    <property type="component" value="Unassembled WGS sequence"/>
</dbReference>
<accession>A0A371CVT9</accession>
<name>A0A371CVT9_9APHY</name>
<proteinExistence type="predicted"/>
<keyword evidence="2" id="KW-1185">Reference proteome</keyword>